<name>A0A6V1WJS9_HETAK</name>
<feature type="region of interest" description="Disordered" evidence="1">
    <location>
        <begin position="1"/>
        <end position="53"/>
    </location>
</feature>
<organism evidence="2">
    <name type="scientific">Heterosigma akashiwo</name>
    <name type="common">Chromophytic alga</name>
    <name type="synonym">Heterosigma carterae</name>
    <dbReference type="NCBI Taxonomy" id="2829"/>
    <lineage>
        <taxon>Eukaryota</taxon>
        <taxon>Sar</taxon>
        <taxon>Stramenopiles</taxon>
        <taxon>Ochrophyta</taxon>
        <taxon>Raphidophyceae</taxon>
        <taxon>Chattonellales</taxon>
        <taxon>Chattonellaceae</taxon>
        <taxon>Heterosigma</taxon>
    </lineage>
</organism>
<proteinExistence type="predicted"/>
<dbReference type="EMBL" id="HBIU01057007">
    <property type="protein sequence ID" value="CAE0650085.1"/>
    <property type="molecule type" value="Transcribed_RNA"/>
</dbReference>
<evidence type="ECO:0000256" key="1">
    <source>
        <dbReference type="SAM" id="MobiDB-lite"/>
    </source>
</evidence>
<sequence>MSRGAGPRLRGPPGGRPRPSRFRAPPAAVGAPPPGAGGRQRVKGAGGSLRAHGQAALAGGRAGGSRGFCLVRAAASVGCVRWPAVVGGRASSLSDSLRFTTAWSSALGAE</sequence>
<accession>A0A6V1WJS9</accession>
<protein>
    <submittedName>
        <fullName evidence="2">Uncharacterized protein</fullName>
    </submittedName>
</protein>
<gene>
    <name evidence="2" type="ORF">HAKA00212_LOCUS24962</name>
</gene>
<feature type="compositionally biased region" description="Low complexity" evidence="1">
    <location>
        <begin position="1"/>
        <end position="11"/>
    </location>
</feature>
<dbReference type="AlphaFoldDB" id="A0A6V1WJS9"/>
<reference evidence="2" key="1">
    <citation type="submission" date="2021-01" db="EMBL/GenBank/DDBJ databases">
        <authorList>
            <person name="Corre E."/>
            <person name="Pelletier E."/>
            <person name="Niang G."/>
            <person name="Scheremetjew M."/>
            <person name="Finn R."/>
            <person name="Kale V."/>
            <person name="Holt S."/>
            <person name="Cochrane G."/>
            <person name="Meng A."/>
            <person name="Brown T."/>
            <person name="Cohen L."/>
        </authorList>
    </citation>
    <scope>NUCLEOTIDE SEQUENCE</scope>
    <source>
        <strain evidence="2">CCMP3107</strain>
    </source>
</reference>
<evidence type="ECO:0000313" key="2">
    <source>
        <dbReference type="EMBL" id="CAE0650085.1"/>
    </source>
</evidence>